<protein>
    <recommendedName>
        <fullName evidence="1">N-acetyltransferase domain-containing protein</fullName>
    </recommendedName>
</protein>
<gene>
    <name evidence="2" type="ORF">M413DRAFT_448157</name>
</gene>
<dbReference type="Proteomes" id="UP000053424">
    <property type="component" value="Unassembled WGS sequence"/>
</dbReference>
<keyword evidence="3" id="KW-1185">Reference proteome</keyword>
<dbReference type="PROSITE" id="PS51186">
    <property type="entry name" value="GNAT"/>
    <property type="match status" value="1"/>
</dbReference>
<sequence length="265" mass="29525">MVTEPSSTPEEQQQPYLRLATIDDLDKIVDSAFRAFIHDPVINYVGNVKKMLEIGVDVKACASRLAFFQFLFKAGFLVGARITVMIDPAKSDTTQGDKIIAGALWLPPRSRLAVWMVPTIVKAGVIPVLKRWGLTGLLRIVFEYQATSESKMHKLFKNKGIKKKSPDDAWYLQMIFTDPEYQGKGLMSKLVREAFTHSPEGIFTLEATTPKSRDQYAHLGFELPTPIKFGRGKADGRGVSASGEDAVGVEIWAMAKCPLEKDHEH</sequence>
<dbReference type="InterPro" id="IPR016181">
    <property type="entry name" value="Acyl_CoA_acyltransferase"/>
</dbReference>
<proteinExistence type="predicted"/>
<dbReference type="STRING" id="686832.A0A0C2YA33"/>
<evidence type="ECO:0000313" key="2">
    <source>
        <dbReference type="EMBL" id="KIM37892.1"/>
    </source>
</evidence>
<evidence type="ECO:0000259" key="1">
    <source>
        <dbReference type="PROSITE" id="PS51186"/>
    </source>
</evidence>
<dbReference type="PANTHER" id="PTHR42791:SF1">
    <property type="entry name" value="N-ACETYLTRANSFERASE DOMAIN-CONTAINING PROTEIN"/>
    <property type="match status" value="1"/>
</dbReference>
<dbReference type="Pfam" id="PF13508">
    <property type="entry name" value="Acetyltransf_7"/>
    <property type="match status" value="1"/>
</dbReference>
<feature type="domain" description="N-acetyltransferase" evidence="1">
    <location>
        <begin position="84"/>
        <end position="242"/>
    </location>
</feature>
<dbReference type="GO" id="GO:0016747">
    <property type="term" value="F:acyltransferase activity, transferring groups other than amino-acyl groups"/>
    <property type="evidence" value="ECO:0007669"/>
    <property type="project" value="InterPro"/>
</dbReference>
<dbReference type="InterPro" id="IPR000182">
    <property type="entry name" value="GNAT_dom"/>
</dbReference>
<dbReference type="OrthoDB" id="544277at2759"/>
<dbReference type="InterPro" id="IPR052523">
    <property type="entry name" value="Trichothecene_AcTrans"/>
</dbReference>
<dbReference type="CDD" id="cd04301">
    <property type="entry name" value="NAT_SF"/>
    <property type="match status" value="1"/>
</dbReference>
<dbReference type="SUPFAM" id="SSF55729">
    <property type="entry name" value="Acyl-CoA N-acyltransferases (Nat)"/>
    <property type="match status" value="1"/>
</dbReference>
<dbReference type="AlphaFoldDB" id="A0A0C2YA33"/>
<accession>A0A0C2YA33</accession>
<dbReference type="EMBL" id="KN831794">
    <property type="protein sequence ID" value="KIM37892.1"/>
    <property type="molecule type" value="Genomic_DNA"/>
</dbReference>
<evidence type="ECO:0000313" key="3">
    <source>
        <dbReference type="Proteomes" id="UP000053424"/>
    </source>
</evidence>
<dbReference type="HOGENOM" id="CLU_069195_3_0_1"/>
<name>A0A0C2YA33_HEBCY</name>
<dbReference type="PANTHER" id="PTHR42791">
    <property type="entry name" value="GNAT FAMILY ACETYLTRANSFERASE"/>
    <property type="match status" value="1"/>
</dbReference>
<reference evidence="2 3" key="1">
    <citation type="submission" date="2014-04" db="EMBL/GenBank/DDBJ databases">
        <authorList>
            <consortium name="DOE Joint Genome Institute"/>
            <person name="Kuo A."/>
            <person name="Gay G."/>
            <person name="Dore J."/>
            <person name="Kohler A."/>
            <person name="Nagy L.G."/>
            <person name="Floudas D."/>
            <person name="Copeland A."/>
            <person name="Barry K.W."/>
            <person name="Cichocki N."/>
            <person name="Veneault-Fourrey C."/>
            <person name="LaButti K."/>
            <person name="Lindquist E.A."/>
            <person name="Lipzen A."/>
            <person name="Lundell T."/>
            <person name="Morin E."/>
            <person name="Murat C."/>
            <person name="Sun H."/>
            <person name="Tunlid A."/>
            <person name="Henrissat B."/>
            <person name="Grigoriev I.V."/>
            <person name="Hibbett D.S."/>
            <person name="Martin F."/>
            <person name="Nordberg H.P."/>
            <person name="Cantor M.N."/>
            <person name="Hua S.X."/>
        </authorList>
    </citation>
    <scope>NUCLEOTIDE SEQUENCE [LARGE SCALE GENOMIC DNA]</scope>
    <source>
        <strain evidence="3">h7</strain>
    </source>
</reference>
<reference evidence="3" key="2">
    <citation type="submission" date="2015-01" db="EMBL/GenBank/DDBJ databases">
        <title>Evolutionary Origins and Diversification of the Mycorrhizal Mutualists.</title>
        <authorList>
            <consortium name="DOE Joint Genome Institute"/>
            <consortium name="Mycorrhizal Genomics Consortium"/>
            <person name="Kohler A."/>
            <person name="Kuo A."/>
            <person name="Nagy L.G."/>
            <person name="Floudas D."/>
            <person name="Copeland A."/>
            <person name="Barry K.W."/>
            <person name="Cichocki N."/>
            <person name="Veneault-Fourrey C."/>
            <person name="LaButti K."/>
            <person name="Lindquist E.A."/>
            <person name="Lipzen A."/>
            <person name="Lundell T."/>
            <person name="Morin E."/>
            <person name="Murat C."/>
            <person name="Riley R."/>
            <person name="Ohm R."/>
            <person name="Sun H."/>
            <person name="Tunlid A."/>
            <person name="Henrissat B."/>
            <person name="Grigoriev I.V."/>
            <person name="Hibbett D.S."/>
            <person name="Martin F."/>
        </authorList>
    </citation>
    <scope>NUCLEOTIDE SEQUENCE [LARGE SCALE GENOMIC DNA]</scope>
    <source>
        <strain evidence="3">h7</strain>
    </source>
</reference>
<organism evidence="2 3">
    <name type="scientific">Hebeloma cylindrosporum</name>
    <dbReference type="NCBI Taxonomy" id="76867"/>
    <lineage>
        <taxon>Eukaryota</taxon>
        <taxon>Fungi</taxon>
        <taxon>Dikarya</taxon>
        <taxon>Basidiomycota</taxon>
        <taxon>Agaricomycotina</taxon>
        <taxon>Agaricomycetes</taxon>
        <taxon>Agaricomycetidae</taxon>
        <taxon>Agaricales</taxon>
        <taxon>Agaricineae</taxon>
        <taxon>Hymenogastraceae</taxon>
        <taxon>Hebeloma</taxon>
    </lineage>
</organism>
<dbReference type="Gene3D" id="3.40.630.30">
    <property type="match status" value="1"/>
</dbReference>